<dbReference type="InterPro" id="IPR056280">
    <property type="entry name" value="AIPP2-like_SPOC"/>
</dbReference>
<dbReference type="InterPro" id="IPR049914">
    <property type="entry name" value="PHD1-3/5-6"/>
</dbReference>
<dbReference type="GO" id="GO:0140566">
    <property type="term" value="F:histone reader activity"/>
    <property type="evidence" value="ECO:0007669"/>
    <property type="project" value="InterPro"/>
</dbReference>
<proteinExistence type="predicted"/>
<dbReference type="Gene3D" id="3.30.40.10">
    <property type="entry name" value="Zinc/RING finger domain, C3HC4 (zinc finger)"/>
    <property type="match status" value="1"/>
</dbReference>
<keyword evidence="3" id="KW-0862">Zinc</keyword>
<dbReference type="CDD" id="cd15489">
    <property type="entry name" value="PHD_SF"/>
    <property type="match status" value="1"/>
</dbReference>
<accession>A0A5N6PBZ5</accession>
<feature type="domain" description="AIPP2-like SPOC-like" evidence="6">
    <location>
        <begin position="282"/>
        <end position="406"/>
    </location>
</feature>
<dbReference type="SUPFAM" id="SSF57903">
    <property type="entry name" value="FYVE/PHD zinc finger"/>
    <property type="match status" value="1"/>
</dbReference>
<evidence type="ECO:0000256" key="1">
    <source>
        <dbReference type="ARBA" id="ARBA00022723"/>
    </source>
</evidence>
<dbReference type="EMBL" id="SZYD01000005">
    <property type="protein sequence ID" value="KAD6119308.1"/>
    <property type="molecule type" value="Genomic_DNA"/>
</dbReference>
<name>A0A5N6PBZ5_9ASTR</name>
<keyword evidence="5" id="KW-0804">Transcription</keyword>
<evidence type="ECO:0000256" key="4">
    <source>
        <dbReference type="ARBA" id="ARBA00023015"/>
    </source>
</evidence>
<keyword evidence="2" id="KW-0863">Zinc-finger</keyword>
<evidence type="ECO:0000256" key="2">
    <source>
        <dbReference type="ARBA" id="ARBA00022771"/>
    </source>
</evidence>
<keyword evidence="8" id="KW-1185">Reference proteome</keyword>
<evidence type="ECO:0000256" key="3">
    <source>
        <dbReference type="ARBA" id="ARBA00022833"/>
    </source>
</evidence>
<dbReference type="AlphaFoldDB" id="A0A5N6PBZ5"/>
<dbReference type="GO" id="GO:0008270">
    <property type="term" value="F:zinc ion binding"/>
    <property type="evidence" value="ECO:0007669"/>
    <property type="project" value="UniProtKB-KW"/>
</dbReference>
<dbReference type="GO" id="GO:0034244">
    <property type="term" value="P:negative regulation of transcription elongation by RNA polymerase II"/>
    <property type="evidence" value="ECO:0007669"/>
    <property type="project" value="InterPro"/>
</dbReference>
<keyword evidence="1" id="KW-0479">Metal-binding</keyword>
<keyword evidence="4" id="KW-0805">Transcription regulation</keyword>
<reference evidence="7 8" key="1">
    <citation type="submission" date="2019-05" db="EMBL/GenBank/DDBJ databases">
        <title>Mikania micrantha, genome provides insights into the molecular mechanism of rapid growth.</title>
        <authorList>
            <person name="Liu B."/>
        </authorList>
    </citation>
    <scope>NUCLEOTIDE SEQUENCE [LARGE SCALE GENOMIC DNA]</scope>
    <source>
        <strain evidence="7">NLD-2019</strain>
        <tissue evidence="7">Leaf</tissue>
    </source>
</reference>
<dbReference type="Proteomes" id="UP000326396">
    <property type="component" value="Linkage Group LG13"/>
</dbReference>
<evidence type="ECO:0000259" key="6">
    <source>
        <dbReference type="Pfam" id="PF23121"/>
    </source>
</evidence>
<dbReference type="PANTHER" id="PTHR33304:SF36">
    <property type="entry name" value="GB|AAF26970.1-RELATED"/>
    <property type="match status" value="1"/>
</dbReference>
<comment type="caution">
    <text evidence="7">The sequence shown here is derived from an EMBL/GenBank/DDBJ whole genome shotgun (WGS) entry which is preliminary data.</text>
</comment>
<dbReference type="PANTHER" id="PTHR33304">
    <property type="match status" value="1"/>
</dbReference>
<evidence type="ECO:0000313" key="7">
    <source>
        <dbReference type="EMBL" id="KAD6119308.1"/>
    </source>
</evidence>
<evidence type="ECO:0000313" key="8">
    <source>
        <dbReference type="Proteomes" id="UP000326396"/>
    </source>
</evidence>
<evidence type="ECO:0000256" key="5">
    <source>
        <dbReference type="ARBA" id="ARBA00023163"/>
    </source>
</evidence>
<dbReference type="OrthoDB" id="651601at2759"/>
<organism evidence="7 8">
    <name type="scientific">Mikania micrantha</name>
    <name type="common">bitter vine</name>
    <dbReference type="NCBI Taxonomy" id="192012"/>
    <lineage>
        <taxon>Eukaryota</taxon>
        <taxon>Viridiplantae</taxon>
        <taxon>Streptophyta</taxon>
        <taxon>Embryophyta</taxon>
        <taxon>Tracheophyta</taxon>
        <taxon>Spermatophyta</taxon>
        <taxon>Magnoliopsida</taxon>
        <taxon>eudicotyledons</taxon>
        <taxon>Gunneridae</taxon>
        <taxon>Pentapetalae</taxon>
        <taxon>asterids</taxon>
        <taxon>campanulids</taxon>
        <taxon>Asterales</taxon>
        <taxon>Asteraceae</taxon>
        <taxon>Asteroideae</taxon>
        <taxon>Heliantheae alliance</taxon>
        <taxon>Eupatorieae</taxon>
        <taxon>Mikania</taxon>
    </lineage>
</organism>
<dbReference type="Pfam" id="PF23121">
    <property type="entry name" value="SPOC_AIPP2"/>
    <property type="match status" value="1"/>
</dbReference>
<gene>
    <name evidence="7" type="ORF">E3N88_10579</name>
</gene>
<protein>
    <recommendedName>
        <fullName evidence="6">AIPP2-like SPOC-like domain-containing protein</fullName>
    </recommendedName>
</protein>
<sequence>MARVRLEPGTFGTPNPCLTTPPTQRWFSFVIKGLDSSFMADDVEMVKPCDICGDCGVTEAIIICCECKVAREHLYCMRVLRAEAPPFWRCEECEKNKLVSPKITDDEHRPKKVSSIMQQATSAIIDDPNNNLTASKFNFKEKRVDKGRTKYLTCDEAVKLSSGSMKLNDTRKAYSSAHGMSKALSPPRLSQQSTCLKAKSELPPKKAVDISTHMEVPRALKKLEKTETISGTKITKIGMCFCCKRFSDVEAGRFDAGKPNLTSGLSVSEMHDPYIPSLKSYWKGCFYLPNVPQKFNEAFKAHLPSRIHYKVYETTKKMPENIYFELVPNDDIRMEIFPADRDDIGLYFFPMFKRSENVISIINFIWRNNLVMKGNVEGVELFVLSSRVLPSHSQEFDGKYFLWGVFRRPKITKTAADTLPLVANCEPCVDDDVPPGFKKICKQ</sequence>
<dbReference type="InterPro" id="IPR013083">
    <property type="entry name" value="Znf_RING/FYVE/PHD"/>
</dbReference>
<dbReference type="InterPro" id="IPR011011">
    <property type="entry name" value="Znf_FYVE_PHD"/>
</dbReference>